<name>A0A385ER37_ACIBA</name>
<proteinExistence type="predicted"/>
<protein>
    <submittedName>
        <fullName evidence="1">Orf9</fullName>
    </submittedName>
</protein>
<organism evidence="1">
    <name type="scientific">Acinetobacter baumannii WM99c</name>
    <dbReference type="NCBI Taxonomy" id="945555"/>
    <lineage>
        <taxon>Bacteria</taxon>
        <taxon>Pseudomonadati</taxon>
        <taxon>Pseudomonadota</taxon>
        <taxon>Gammaproteobacteria</taxon>
        <taxon>Moraxellales</taxon>
        <taxon>Moraxellaceae</taxon>
        <taxon>Acinetobacter</taxon>
        <taxon>Acinetobacter calcoaceticus/baumannii complex</taxon>
    </lineage>
</organism>
<reference evidence="1" key="1">
    <citation type="submission" date="2018-08" db="EMBL/GenBank/DDBJ databases">
        <title>Complete genome sequence of Acinetobacter baumannii strain WM99c.</title>
        <authorList>
            <person name="Nigro S.J."/>
            <person name="Wick R.R."/>
            <person name="Holt K.E."/>
            <person name="Hall R.M."/>
        </authorList>
    </citation>
    <scope>NUCLEOTIDE SEQUENCE</scope>
    <source>
        <strain evidence="1">WM99c</strain>
    </source>
</reference>
<accession>A0A385ER37</accession>
<sequence length="116" mass="13577">MYNNAYELRLKMNEVKAYKLTVENVELFEEIEHEVLFQTTIKTKKSILNYLTPVSTLATLLQRHNIILPKGIFLGSIIEIYDEEVEPRVIIGHEGCDFGNVKTVRQLEIYWEEVAF</sequence>
<dbReference type="EMBL" id="CP031743">
    <property type="protein sequence ID" value="AXQ88697.1"/>
    <property type="molecule type" value="Genomic_DNA"/>
</dbReference>
<dbReference type="AlphaFoldDB" id="A0A385ER37"/>
<evidence type="ECO:0000313" key="1">
    <source>
        <dbReference type="EMBL" id="AXQ88697.1"/>
    </source>
</evidence>
<gene>
    <name evidence="1" type="ORF">BSF95_00267</name>
</gene>